<name>A0A6F8XCB6_9GAMM</name>
<organism evidence="3 4">
    <name type="scientific">Vreelandella aquamarina</name>
    <dbReference type="NCBI Taxonomy" id="77097"/>
    <lineage>
        <taxon>Bacteria</taxon>
        <taxon>Pseudomonadati</taxon>
        <taxon>Pseudomonadota</taxon>
        <taxon>Gammaproteobacteria</taxon>
        <taxon>Oceanospirillales</taxon>
        <taxon>Halomonadaceae</taxon>
        <taxon>Vreelandella</taxon>
    </lineage>
</organism>
<dbReference type="Proteomes" id="UP000501053">
    <property type="component" value="Chromosome"/>
</dbReference>
<keyword evidence="1" id="KW-0812">Transmembrane</keyword>
<evidence type="ECO:0000313" key="4">
    <source>
        <dbReference type="Proteomes" id="UP000501053"/>
    </source>
</evidence>
<dbReference type="Pfam" id="PF03050">
    <property type="entry name" value="DDE_Tnp_IS66"/>
    <property type="match status" value="1"/>
</dbReference>
<evidence type="ECO:0000313" key="3">
    <source>
        <dbReference type="EMBL" id="BCB71832.1"/>
    </source>
</evidence>
<evidence type="ECO:0000256" key="1">
    <source>
        <dbReference type="SAM" id="Phobius"/>
    </source>
</evidence>
<protein>
    <recommendedName>
        <fullName evidence="2">Transposase IS66 central domain-containing protein</fullName>
    </recommendedName>
</protein>
<sequence length="61" mass="6758">MDETTLQVNQEERRKASANAYMWVQRGGPPGQQAVLFDYAPAVPGMCLYAIVSLVARLPFT</sequence>
<feature type="transmembrane region" description="Helical" evidence="1">
    <location>
        <begin position="39"/>
        <end position="60"/>
    </location>
</feature>
<accession>A0A6F8XCB6</accession>
<feature type="domain" description="Transposase IS66 central" evidence="2">
    <location>
        <begin position="1"/>
        <end position="41"/>
    </location>
</feature>
<gene>
    <name evidence="3" type="ORF">HMEPL2_21830</name>
</gene>
<keyword evidence="1" id="KW-1133">Transmembrane helix</keyword>
<keyword evidence="1" id="KW-0472">Membrane</keyword>
<reference evidence="3 4" key="1">
    <citation type="submission" date="2020-03" db="EMBL/GenBank/DDBJ databases">
        <title>Complete Genome Sequence of Halomonas meridiana strain Eplume2, isolated from hydrothermal-plume in the north east Pacific Ocean.</title>
        <authorList>
            <person name="Kurihara Y."/>
            <person name="Kawai S."/>
            <person name="Sakai A."/>
            <person name="Galipon J."/>
            <person name="Arakawa K."/>
        </authorList>
    </citation>
    <scope>NUCLEOTIDE SEQUENCE [LARGE SCALE GENOMIC DNA]</scope>
    <source>
        <strain evidence="3 4">Eplume2</strain>
    </source>
</reference>
<proteinExistence type="predicted"/>
<dbReference type="EMBL" id="AP022869">
    <property type="protein sequence ID" value="BCB71832.1"/>
    <property type="molecule type" value="Genomic_DNA"/>
</dbReference>
<evidence type="ECO:0000259" key="2">
    <source>
        <dbReference type="Pfam" id="PF03050"/>
    </source>
</evidence>
<dbReference type="AlphaFoldDB" id="A0A6F8XCB6"/>
<keyword evidence="4" id="KW-1185">Reference proteome</keyword>
<dbReference type="InterPro" id="IPR004291">
    <property type="entry name" value="Transposase_IS66_central"/>
</dbReference>